<sequence>MIRTPDIYKVAEATWPPASTQRIGPWMIRDGQGGGKRVSAATAEAAVQPADLGQAETAMEALGQTPLFMVRNGEDALDQLLENAGYEVIDPVAVYAIPISEIATQRPPPISAFTIWEPLKIMEELWAEGGIGPARLAVMARVKGPKTGILGRVNDRAAGTAFAAIHEKTAMIHAIEVTDTQRRQGTAINMMRETAFWAQDHGADTLVVLVTEANAPARALYASLGMKVVENYHYRIRSAETSRSS</sequence>
<name>A0A238JLP8_9RHOB</name>
<feature type="domain" description="N-acetyltransferase" evidence="1">
    <location>
        <begin position="108"/>
        <end position="240"/>
    </location>
</feature>
<evidence type="ECO:0000313" key="2">
    <source>
        <dbReference type="EMBL" id="SMX30716.1"/>
    </source>
</evidence>
<dbReference type="RefSeq" id="WP_235823659.1">
    <property type="nucleotide sequence ID" value="NZ_FXYE01000001.1"/>
</dbReference>
<reference evidence="3" key="1">
    <citation type="submission" date="2017-05" db="EMBL/GenBank/DDBJ databases">
        <authorList>
            <person name="Rodrigo-Torres L."/>
            <person name="Arahal R. D."/>
            <person name="Lucena T."/>
        </authorList>
    </citation>
    <scope>NUCLEOTIDE SEQUENCE [LARGE SCALE GENOMIC DNA]</scope>
    <source>
        <strain evidence="3">CECT 8621</strain>
    </source>
</reference>
<organism evidence="2 3">
    <name type="scientific">Actibacterium lipolyticum</name>
    <dbReference type="NCBI Taxonomy" id="1524263"/>
    <lineage>
        <taxon>Bacteria</taxon>
        <taxon>Pseudomonadati</taxon>
        <taxon>Pseudomonadota</taxon>
        <taxon>Alphaproteobacteria</taxon>
        <taxon>Rhodobacterales</taxon>
        <taxon>Roseobacteraceae</taxon>
        <taxon>Actibacterium</taxon>
    </lineage>
</organism>
<dbReference type="Gene3D" id="3.40.630.30">
    <property type="match status" value="1"/>
</dbReference>
<dbReference type="EMBL" id="FXYE01000001">
    <property type="protein sequence ID" value="SMX30716.1"/>
    <property type="molecule type" value="Genomic_DNA"/>
</dbReference>
<dbReference type="InterPro" id="IPR000182">
    <property type="entry name" value="GNAT_dom"/>
</dbReference>
<dbReference type="SUPFAM" id="SSF55729">
    <property type="entry name" value="Acyl-CoA N-acyltransferases (Nat)"/>
    <property type="match status" value="1"/>
</dbReference>
<protein>
    <submittedName>
        <fullName evidence="2">Acetyltransferase (GNAT) family protein</fullName>
    </submittedName>
</protein>
<dbReference type="GO" id="GO:0016747">
    <property type="term" value="F:acyltransferase activity, transferring groups other than amino-acyl groups"/>
    <property type="evidence" value="ECO:0007669"/>
    <property type="project" value="InterPro"/>
</dbReference>
<proteinExistence type="predicted"/>
<dbReference type="PROSITE" id="PS51186">
    <property type="entry name" value="GNAT"/>
    <property type="match status" value="1"/>
</dbReference>
<dbReference type="InterPro" id="IPR016181">
    <property type="entry name" value="Acyl_CoA_acyltransferase"/>
</dbReference>
<dbReference type="Proteomes" id="UP000202922">
    <property type="component" value="Unassembled WGS sequence"/>
</dbReference>
<evidence type="ECO:0000259" key="1">
    <source>
        <dbReference type="PROSITE" id="PS51186"/>
    </source>
</evidence>
<evidence type="ECO:0000313" key="3">
    <source>
        <dbReference type="Proteomes" id="UP000202922"/>
    </source>
</evidence>
<accession>A0A238JLP8</accession>
<dbReference type="Pfam" id="PF00583">
    <property type="entry name" value="Acetyltransf_1"/>
    <property type="match status" value="1"/>
</dbReference>
<keyword evidence="3" id="KW-1185">Reference proteome</keyword>
<dbReference type="AlphaFoldDB" id="A0A238JLP8"/>
<gene>
    <name evidence="2" type="ORF">COL8621_00077</name>
</gene>
<keyword evidence="2" id="KW-0808">Transferase</keyword>